<evidence type="ECO:0000313" key="3">
    <source>
        <dbReference type="Proteomes" id="UP000294887"/>
    </source>
</evidence>
<dbReference type="RefSeq" id="WP_131905234.1">
    <property type="nucleotide sequence ID" value="NZ_BAAAFU010000004.1"/>
</dbReference>
<gene>
    <name evidence="2" type="ORF">EV695_1405</name>
</gene>
<dbReference type="AlphaFoldDB" id="A0A4V2P8T1"/>
<reference evidence="2 3" key="1">
    <citation type="submission" date="2019-03" db="EMBL/GenBank/DDBJ databases">
        <title>Genomic Encyclopedia of Type Strains, Phase IV (KMG-IV): sequencing the most valuable type-strain genomes for metagenomic binning, comparative biology and taxonomic classification.</title>
        <authorList>
            <person name="Goeker M."/>
        </authorList>
    </citation>
    <scope>NUCLEOTIDE SEQUENCE [LARGE SCALE GENOMIC DNA]</scope>
    <source>
        <strain evidence="2 3">DSM 24830</strain>
    </source>
</reference>
<sequence>MSKDLSSQDKNQAGGTDFLALFKSKFYGVLKWHQLDHIWDVVKADSDEEWYIYETDKTVPEKPMLEKDLITYIEKIDLSLRAEHKEDYCGIVYADNLEKPNFIKVFDPKGLGSSCSIAKTPPLPKWTITKSKPQNLQVKDKPENQPKRWLGKLFSK</sequence>
<dbReference type="OrthoDB" id="9786540at2"/>
<evidence type="ECO:0000313" key="2">
    <source>
        <dbReference type="EMBL" id="TCJ86905.1"/>
    </source>
</evidence>
<comment type="caution">
    <text evidence="2">The sequence shown here is derived from an EMBL/GenBank/DDBJ whole genome shotgun (WGS) entry which is preliminary data.</text>
</comment>
<protein>
    <submittedName>
        <fullName evidence="2">Uncharacterized protein</fullName>
    </submittedName>
</protein>
<dbReference type="Proteomes" id="UP000294887">
    <property type="component" value="Unassembled WGS sequence"/>
</dbReference>
<dbReference type="EMBL" id="SMFQ01000003">
    <property type="protein sequence ID" value="TCJ86905.1"/>
    <property type="molecule type" value="Genomic_DNA"/>
</dbReference>
<proteinExistence type="predicted"/>
<accession>A0A4V2P8T1</accession>
<name>A0A4V2P8T1_9GAMM</name>
<feature type="region of interest" description="Disordered" evidence="1">
    <location>
        <begin position="131"/>
        <end position="156"/>
    </location>
</feature>
<evidence type="ECO:0000256" key="1">
    <source>
        <dbReference type="SAM" id="MobiDB-lite"/>
    </source>
</evidence>
<organism evidence="2 3">
    <name type="scientific">Cocleimonas flava</name>
    <dbReference type="NCBI Taxonomy" id="634765"/>
    <lineage>
        <taxon>Bacteria</taxon>
        <taxon>Pseudomonadati</taxon>
        <taxon>Pseudomonadota</taxon>
        <taxon>Gammaproteobacteria</taxon>
        <taxon>Thiotrichales</taxon>
        <taxon>Thiotrichaceae</taxon>
        <taxon>Cocleimonas</taxon>
    </lineage>
</organism>
<keyword evidence="3" id="KW-1185">Reference proteome</keyword>